<dbReference type="EMBL" id="KN832887">
    <property type="protein sequence ID" value="KIM95375.1"/>
    <property type="molecule type" value="Genomic_DNA"/>
</dbReference>
<dbReference type="SMART" id="SM00355">
    <property type="entry name" value="ZnF_C2H2"/>
    <property type="match status" value="3"/>
</dbReference>
<reference evidence="11" key="2">
    <citation type="submission" date="2015-01" db="EMBL/GenBank/DDBJ databases">
        <title>Evolutionary Origins and Diversification of the Mycorrhizal Mutualists.</title>
        <authorList>
            <consortium name="DOE Joint Genome Institute"/>
            <consortium name="Mycorrhizal Genomics Consortium"/>
            <person name="Kohler A."/>
            <person name="Kuo A."/>
            <person name="Nagy L.G."/>
            <person name="Floudas D."/>
            <person name="Copeland A."/>
            <person name="Barry K.W."/>
            <person name="Cichocki N."/>
            <person name="Veneault-Fourrey C."/>
            <person name="LaButti K."/>
            <person name="Lindquist E.A."/>
            <person name="Lipzen A."/>
            <person name="Lundell T."/>
            <person name="Morin E."/>
            <person name="Murat C."/>
            <person name="Riley R."/>
            <person name="Ohm R."/>
            <person name="Sun H."/>
            <person name="Tunlid A."/>
            <person name="Henrissat B."/>
            <person name="Grigoriev I.V."/>
            <person name="Hibbett D.S."/>
            <person name="Martin F."/>
        </authorList>
    </citation>
    <scope>NUCLEOTIDE SEQUENCE [LARGE SCALE GENOMIC DNA]</scope>
    <source>
        <strain evidence="11">Zn</strain>
    </source>
</reference>
<keyword evidence="6" id="KW-0539">Nucleus</keyword>
<dbReference type="STRING" id="913774.A0A0C3GGV3"/>
<feature type="domain" description="C2H2-type" evidence="9">
    <location>
        <begin position="121"/>
        <end position="143"/>
    </location>
</feature>
<dbReference type="InParanoid" id="A0A0C3GGV3"/>
<dbReference type="PROSITE" id="PS50157">
    <property type="entry name" value="ZINC_FINGER_C2H2_2"/>
    <property type="match status" value="1"/>
</dbReference>
<reference evidence="10 11" key="1">
    <citation type="submission" date="2014-04" db="EMBL/GenBank/DDBJ databases">
        <authorList>
            <consortium name="DOE Joint Genome Institute"/>
            <person name="Kuo A."/>
            <person name="Martino E."/>
            <person name="Perotto S."/>
            <person name="Kohler A."/>
            <person name="Nagy L.G."/>
            <person name="Floudas D."/>
            <person name="Copeland A."/>
            <person name="Barry K.W."/>
            <person name="Cichocki N."/>
            <person name="Veneault-Fourrey C."/>
            <person name="LaButti K."/>
            <person name="Lindquist E.A."/>
            <person name="Lipzen A."/>
            <person name="Lundell T."/>
            <person name="Morin E."/>
            <person name="Murat C."/>
            <person name="Sun H."/>
            <person name="Tunlid A."/>
            <person name="Henrissat B."/>
            <person name="Grigoriev I.V."/>
            <person name="Hibbett D.S."/>
            <person name="Martin F."/>
            <person name="Nordberg H.P."/>
            <person name="Cantor M.N."/>
            <person name="Hua S.X."/>
        </authorList>
    </citation>
    <scope>NUCLEOTIDE SEQUENCE [LARGE SCALE GENOMIC DNA]</scope>
    <source>
        <strain evidence="10 11">Zn</strain>
    </source>
</reference>
<keyword evidence="2" id="KW-0479">Metal-binding</keyword>
<feature type="compositionally biased region" description="Polar residues" evidence="8">
    <location>
        <begin position="86"/>
        <end position="102"/>
    </location>
</feature>
<dbReference type="GO" id="GO:0000978">
    <property type="term" value="F:RNA polymerase II cis-regulatory region sequence-specific DNA binding"/>
    <property type="evidence" value="ECO:0007669"/>
    <property type="project" value="TreeGrafter"/>
</dbReference>
<evidence type="ECO:0000313" key="10">
    <source>
        <dbReference type="EMBL" id="KIM95375.1"/>
    </source>
</evidence>
<evidence type="ECO:0000256" key="5">
    <source>
        <dbReference type="ARBA" id="ARBA00022833"/>
    </source>
</evidence>
<accession>A0A0C3GGV3</accession>
<dbReference type="GO" id="GO:0005634">
    <property type="term" value="C:nucleus"/>
    <property type="evidence" value="ECO:0007669"/>
    <property type="project" value="UniProtKB-SubCell"/>
</dbReference>
<keyword evidence="11" id="KW-1185">Reference proteome</keyword>
<keyword evidence="5" id="KW-0862">Zinc</keyword>
<dbReference type="PROSITE" id="PS00028">
    <property type="entry name" value="ZINC_FINGER_C2H2_1"/>
    <property type="match status" value="1"/>
</dbReference>
<proteinExistence type="predicted"/>
<sequence length="218" mass="25063">MERGYYITPNTAEITELTRKKITNYLDPNTTLNFEEILGSWDFGDFYDPALQPFEAWASEIDPDLVTAPSFTYPLPEFYPAWTDQSTVGPSSSSDISQTPTASPIPPATESLSSPSPSRPYPCSVCAQSFDKRHKLNRHMQLHDKPISCPICDHRTAKNRDMKRHVNVRHTNDEIPQSYLSKDRYPCPVVECKYAKEGFKRKDHLSRHLRRKHRGLLH</sequence>
<protein>
    <recommendedName>
        <fullName evidence="9">C2H2-type domain-containing protein</fullName>
    </recommendedName>
</protein>
<dbReference type="Gene3D" id="3.30.160.60">
    <property type="entry name" value="Classic Zinc Finger"/>
    <property type="match status" value="2"/>
</dbReference>
<keyword evidence="3" id="KW-0677">Repeat</keyword>
<dbReference type="InterPro" id="IPR036236">
    <property type="entry name" value="Znf_C2H2_sf"/>
</dbReference>
<dbReference type="Pfam" id="PF00096">
    <property type="entry name" value="zf-C2H2"/>
    <property type="match status" value="1"/>
</dbReference>
<evidence type="ECO:0000256" key="2">
    <source>
        <dbReference type="ARBA" id="ARBA00022723"/>
    </source>
</evidence>
<dbReference type="OrthoDB" id="9998363at2759"/>
<comment type="subcellular location">
    <subcellularLocation>
        <location evidence="1">Nucleus</location>
    </subcellularLocation>
</comment>
<evidence type="ECO:0000256" key="8">
    <source>
        <dbReference type="SAM" id="MobiDB-lite"/>
    </source>
</evidence>
<dbReference type="GO" id="GO:0000981">
    <property type="term" value="F:DNA-binding transcription factor activity, RNA polymerase II-specific"/>
    <property type="evidence" value="ECO:0007669"/>
    <property type="project" value="TreeGrafter"/>
</dbReference>
<dbReference type="SUPFAM" id="SSF57667">
    <property type="entry name" value="beta-beta-alpha zinc fingers"/>
    <property type="match status" value="1"/>
</dbReference>
<dbReference type="PANTHER" id="PTHR24388:SF54">
    <property type="entry name" value="PROTEIN ESCARGOT"/>
    <property type="match status" value="1"/>
</dbReference>
<dbReference type="InterPro" id="IPR013087">
    <property type="entry name" value="Znf_C2H2_type"/>
</dbReference>
<feature type="compositionally biased region" description="Low complexity" evidence="8">
    <location>
        <begin position="108"/>
        <end position="119"/>
    </location>
</feature>
<dbReference type="Proteomes" id="UP000054321">
    <property type="component" value="Unassembled WGS sequence"/>
</dbReference>
<dbReference type="GO" id="GO:0008270">
    <property type="term" value="F:zinc ion binding"/>
    <property type="evidence" value="ECO:0007669"/>
    <property type="project" value="UniProtKB-KW"/>
</dbReference>
<evidence type="ECO:0000256" key="3">
    <source>
        <dbReference type="ARBA" id="ARBA00022737"/>
    </source>
</evidence>
<keyword evidence="4 7" id="KW-0863">Zinc-finger</keyword>
<evidence type="ECO:0000256" key="4">
    <source>
        <dbReference type="ARBA" id="ARBA00022771"/>
    </source>
</evidence>
<dbReference type="FunFam" id="3.30.160.60:FF:000145">
    <property type="entry name" value="Zinc finger protein 574"/>
    <property type="match status" value="1"/>
</dbReference>
<dbReference type="InterPro" id="IPR050527">
    <property type="entry name" value="Snail/Krueppel_Znf"/>
</dbReference>
<organism evidence="10 11">
    <name type="scientific">Oidiodendron maius (strain Zn)</name>
    <dbReference type="NCBI Taxonomy" id="913774"/>
    <lineage>
        <taxon>Eukaryota</taxon>
        <taxon>Fungi</taxon>
        <taxon>Dikarya</taxon>
        <taxon>Ascomycota</taxon>
        <taxon>Pezizomycotina</taxon>
        <taxon>Leotiomycetes</taxon>
        <taxon>Leotiomycetes incertae sedis</taxon>
        <taxon>Myxotrichaceae</taxon>
        <taxon>Oidiodendron</taxon>
    </lineage>
</organism>
<dbReference type="PANTHER" id="PTHR24388">
    <property type="entry name" value="ZINC FINGER PROTEIN"/>
    <property type="match status" value="1"/>
</dbReference>
<name>A0A0C3GGV3_OIDMZ</name>
<dbReference type="HOGENOM" id="CLU_1267222_0_0_1"/>
<evidence type="ECO:0000313" key="11">
    <source>
        <dbReference type="Proteomes" id="UP000054321"/>
    </source>
</evidence>
<feature type="region of interest" description="Disordered" evidence="8">
    <location>
        <begin position="86"/>
        <end position="119"/>
    </location>
</feature>
<evidence type="ECO:0000256" key="1">
    <source>
        <dbReference type="ARBA" id="ARBA00004123"/>
    </source>
</evidence>
<dbReference type="AlphaFoldDB" id="A0A0C3GGV3"/>
<gene>
    <name evidence="10" type="ORF">OIDMADRAFT_148968</name>
</gene>
<evidence type="ECO:0000256" key="6">
    <source>
        <dbReference type="ARBA" id="ARBA00023242"/>
    </source>
</evidence>
<evidence type="ECO:0000256" key="7">
    <source>
        <dbReference type="PROSITE-ProRule" id="PRU00042"/>
    </source>
</evidence>
<evidence type="ECO:0000259" key="9">
    <source>
        <dbReference type="PROSITE" id="PS50157"/>
    </source>
</evidence>